<dbReference type="GO" id="GO:0016811">
    <property type="term" value="F:hydrolase activity, acting on carbon-nitrogen (but not peptide) bonds, in linear amides"/>
    <property type="evidence" value="ECO:0007669"/>
    <property type="project" value="UniProtKB-ARBA"/>
</dbReference>
<dbReference type="InterPro" id="IPR036526">
    <property type="entry name" value="C-N_Hydrolase_sf"/>
</dbReference>
<proteinExistence type="predicted"/>
<evidence type="ECO:0000256" key="1">
    <source>
        <dbReference type="ARBA" id="ARBA00022801"/>
    </source>
</evidence>
<organism evidence="3">
    <name type="scientific">Caldithrix abyssi</name>
    <dbReference type="NCBI Taxonomy" id="187145"/>
    <lineage>
        <taxon>Bacteria</taxon>
        <taxon>Pseudomonadati</taxon>
        <taxon>Calditrichota</taxon>
        <taxon>Calditrichia</taxon>
        <taxon>Calditrichales</taxon>
        <taxon>Calditrichaceae</taxon>
        <taxon>Caldithrix</taxon>
    </lineage>
</organism>
<dbReference type="SUPFAM" id="SSF56317">
    <property type="entry name" value="Carbon-nitrogen hydrolase"/>
    <property type="match status" value="1"/>
</dbReference>
<dbReference type="EMBL" id="DRQG01000049">
    <property type="protein sequence ID" value="HGY55109.1"/>
    <property type="molecule type" value="Genomic_DNA"/>
</dbReference>
<evidence type="ECO:0000259" key="2">
    <source>
        <dbReference type="PROSITE" id="PS50263"/>
    </source>
</evidence>
<dbReference type="InterPro" id="IPR003010">
    <property type="entry name" value="C-N_Hydrolase"/>
</dbReference>
<keyword evidence="1 3" id="KW-0378">Hydrolase</keyword>
<dbReference type="PANTHER" id="PTHR43674">
    <property type="entry name" value="NITRILASE C965.09-RELATED"/>
    <property type="match status" value="1"/>
</dbReference>
<protein>
    <submittedName>
        <fullName evidence="3">Carbon-nitrogen hydrolase family protein</fullName>
    </submittedName>
</protein>
<reference evidence="3" key="1">
    <citation type="journal article" date="2020" name="mSystems">
        <title>Genome- and Community-Level Interaction Insights into Carbon Utilization and Element Cycling Functions of Hydrothermarchaeota in Hydrothermal Sediment.</title>
        <authorList>
            <person name="Zhou Z."/>
            <person name="Liu Y."/>
            <person name="Xu W."/>
            <person name="Pan J."/>
            <person name="Luo Z.H."/>
            <person name="Li M."/>
        </authorList>
    </citation>
    <scope>NUCLEOTIDE SEQUENCE [LARGE SCALE GENOMIC DNA]</scope>
    <source>
        <strain evidence="3">HyVt-577</strain>
    </source>
</reference>
<dbReference type="Gene3D" id="3.60.110.10">
    <property type="entry name" value="Carbon-nitrogen hydrolase"/>
    <property type="match status" value="1"/>
</dbReference>
<evidence type="ECO:0000313" key="3">
    <source>
        <dbReference type="EMBL" id="HGY55109.1"/>
    </source>
</evidence>
<dbReference type="AlphaFoldDB" id="A0A7V4TZB5"/>
<sequence length="269" mass="29995">MKIALIQQTAGEDRHYNRERGLKAVKEAAKHGAQIISFAELAFEPFYPQKHATPETLALAEPIPGTTTEAFRRLAAELKVVIVLNLFERDGDKTYDSSPVIDADGTILGVTRMIHITDYPGFHEQGYYHPGDHGAPVYHTQYGKIGVAICYDRHYPEYMRALALQGAEIVFVPQAGAVGEWPEGLYEAEMRVAAFQNGYFTALCNRVGKEEVLTFSGESFVCNPAGTVIARAAQGKDEILYADIDLQEIKTSHAKTLFFRHRRPELYAD</sequence>
<dbReference type="Proteomes" id="UP000885779">
    <property type="component" value="Unassembled WGS sequence"/>
</dbReference>
<comment type="caution">
    <text evidence="3">The sequence shown here is derived from an EMBL/GenBank/DDBJ whole genome shotgun (WGS) entry which is preliminary data.</text>
</comment>
<gene>
    <name evidence="3" type="ORF">ENK44_05370</name>
</gene>
<name>A0A7V4TZB5_CALAY</name>
<dbReference type="Pfam" id="PF00795">
    <property type="entry name" value="CN_hydrolase"/>
    <property type="match status" value="1"/>
</dbReference>
<accession>A0A7V4TZB5</accession>
<dbReference type="PANTHER" id="PTHR43674:SF2">
    <property type="entry name" value="BETA-UREIDOPROPIONASE"/>
    <property type="match status" value="1"/>
</dbReference>
<dbReference type="InterPro" id="IPR050345">
    <property type="entry name" value="Aliph_Amidase/BUP"/>
</dbReference>
<dbReference type="PROSITE" id="PS50263">
    <property type="entry name" value="CN_HYDROLASE"/>
    <property type="match status" value="1"/>
</dbReference>
<feature type="domain" description="CN hydrolase" evidence="2">
    <location>
        <begin position="1"/>
        <end position="246"/>
    </location>
</feature>